<evidence type="ECO:0000313" key="2">
    <source>
        <dbReference type="EnsemblMetazoa" id="XP_016772013"/>
    </source>
</evidence>
<feature type="region of interest" description="Disordered" evidence="1">
    <location>
        <begin position="1"/>
        <end position="55"/>
    </location>
</feature>
<feature type="compositionally biased region" description="Basic and acidic residues" evidence="1">
    <location>
        <begin position="24"/>
        <end position="55"/>
    </location>
</feature>
<dbReference type="Proteomes" id="UP000005203">
    <property type="component" value="Linkage group LG1"/>
</dbReference>
<reference evidence="2" key="1">
    <citation type="submission" date="2021-01" db="UniProtKB">
        <authorList>
            <consortium name="EnsemblMetazoa"/>
        </authorList>
    </citation>
    <scope>IDENTIFICATION</scope>
    <source>
        <strain evidence="2">DH4</strain>
    </source>
</reference>
<accession>A0A8B7KQL9</accession>
<dbReference type="RefSeq" id="XP_016772013.2">
    <property type="nucleotide sequence ID" value="XM_016916524.2"/>
</dbReference>
<dbReference type="AlphaFoldDB" id="A0A7M7M1A6"/>
<protein>
    <submittedName>
        <fullName evidence="4">Uncharacterized protein LOC107965571</fullName>
    </submittedName>
</protein>
<evidence type="ECO:0000313" key="4">
    <source>
        <dbReference type="RefSeq" id="XP_016772013.2"/>
    </source>
</evidence>
<proteinExistence type="predicted"/>
<organism evidence="2">
    <name type="scientific">Apis mellifera</name>
    <name type="common">Honeybee</name>
    <dbReference type="NCBI Taxonomy" id="7460"/>
    <lineage>
        <taxon>Eukaryota</taxon>
        <taxon>Metazoa</taxon>
        <taxon>Ecdysozoa</taxon>
        <taxon>Arthropoda</taxon>
        <taxon>Hexapoda</taxon>
        <taxon>Insecta</taxon>
        <taxon>Pterygota</taxon>
        <taxon>Neoptera</taxon>
        <taxon>Endopterygota</taxon>
        <taxon>Hymenoptera</taxon>
        <taxon>Apocrita</taxon>
        <taxon>Aculeata</taxon>
        <taxon>Apoidea</taxon>
        <taxon>Anthophila</taxon>
        <taxon>Apidae</taxon>
        <taxon>Apis</taxon>
    </lineage>
</organism>
<reference evidence="4" key="2">
    <citation type="submission" date="2025-04" db="UniProtKB">
        <authorList>
            <consortium name="RefSeq"/>
        </authorList>
    </citation>
    <scope>IDENTIFICATION</scope>
    <source>
        <strain evidence="4">DH4</strain>
        <tissue evidence="4">Whole body</tissue>
    </source>
</reference>
<keyword evidence="3" id="KW-1185">Reference proteome</keyword>
<dbReference type="KEGG" id="ame:107965571"/>
<dbReference type="OrthoDB" id="6150133at2759"/>
<accession>A0A7M7M1A6</accession>
<evidence type="ECO:0000313" key="3">
    <source>
        <dbReference type="Proteomes" id="UP000005203"/>
    </source>
</evidence>
<sequence length="170" mass="20642">MQTLTIKKNKYNEKKKNNHKEKKKYTDKVNKIKRENKEEEDKKDDEKKEAQKKLKKPAEDVTVFTSAIDPYDAPLQWWETEHIRYAINYPPVKFRLEKVMGSHIVRLTDRKYMILLMAKLYEDHVEQQNIRIEKRKLPLPSMMSRLLEISYKTLFEKMQESGYDKLKLYE</sequence>
<name>A0A7M7M1A6_APIME</name>
<evidence type="ECO:0000256" key="1">
    <source>
        <dbReference type="SAM" id="MobiDB-lite"/>
    </source>
</evidence>
<dbReference type="EnsemblMetazoa" id="XM_016916524">
    <property type="protein sequence ID" value="XP_016772013"/>
    <property type="gene ID" value="LOC107965571"/>
</dbReference>
<gene>
    <name evidence="4" type="primary">LOC107965571</name>
</gene>
<reference evidence="3" key="3">
    <citation type="submission" date="2025-05" db="UniProtKB">
        <authorList>
            <consortium name="RefSeq"/>
        </authorList>
    </citation>
    <scope>NUCLEOTIDE SEQUENCE [LARGE SCALE GENOMIC DNA]</scope>
    <source>
        <strain evidence="3">DH4</strain>
    </source>
</reference>
<dbReference type="GeneID" id="107965571"/>